<reference evidence="2 3" key="1">
    <citation type="submission" date="2019-05" db="EMBL/GenBank/DDBJ databases">
        <title>Another draft genome of Portunus trituberculatus and its Hox gene families provides insights of decapod evolution.</title>
        <authorList>
            <person name="Jeong J.-H."/>
            <person name="Song I."/>
            <person name="Kim S."/>
            <person name="Choi T."/>
            <person name="Kim D."/>
            <person name="Ryu S."/>
            <person name="Kim W."/>
        </authorList>
    </citation>
    <scope>NUCLEOTIDE SEQUENCE [LARGE SCALE GENOMIC DNA]</scope>
    <source>
        <tissue evidence="2">Muscle</tissue>
    </source>
</reference>
<sequence length="160" mass="17026">MDTRTRTILSHVHHGPSGFFCPAELTWGREAWVHWRARTGVEHVAGGARECVACGVRGGHGTGPGEQKWEGASAGVRSQALPLIGWRLGPGSAEWRAERRNKCLLGSVKPDHMCRTPDPPPPATGTRGRLPAAASSAMLRRRGRGWGVVGSGNSLLALLG</sequence>
<evidence type="ECO:0000256" key="1">
    <source>
        <dbReference type="SAM" id="MobiDB-lite"/>
    </source>
</evidence>
<dbReference type="EMBL" id="VSRR010142203">
    <property type="protein sequence ID" value="MPD04668.1"/>
    <property type="molecule type" value="Genomic_DNA"/>
</dbReference>
<keyword evidence="3" id="KW-1185">Reference proteome</keyword>
<evidence type="ECO:0000313" key="2">
    <source>
        <dbReference type="EMBL" id="MPD04668.1"/>
    </source>
</evidence>
<accession>A0A5B7KHD5</accession>
<proteinExistence type="predicted"/>
<gene>
    <name evidence="2" type="ORF">E2C01_100366</name>
</gene>
<name>A0A5B7KHD5_PORTR</name>
<feature type="region of interest" description="Disordered" evidence="1">
    <location>
        <begin position="111"/>
        <end position="130"/>
    </location>
</feature>
<organism evidence="2 3">
    <name type="scientific">Portunus trituberculatus</name>
    <name type="common">Swimming crab</name>
    <name type="synonym">Neptunus trituberculatus</name>
    <dbReference type="NCBI Taxonomy" id="210409"/>
    <lineage>
        <taxon>Eukaryota</taxon>
        <taxon>Metazoa</taxon>
        <taxon>Ecdysozoa</taxon>
        <taxon>Arthropoda</taxon>
        <taxon>Crustacea</taxon>
        <taxon>Multicrustacea</taxon>
        <taxon>Malacostraca</taxon>
        <taxon>Eumalacostraca</taxon>
        <taxon>Eucarida</taxon>
        <taxon>Decapoda</taxon>
        <taxon>Pleocyemata</taxon>
        <taxon>Brachyura</taxon>
        <taxon>Eubrachyura</taxon>
        <taxon>Portunoidea</taxon>
        <taxon>Portunidae</taxon>
        <taxon>Portuninae</taxon>
        <taxon>Portunus</taxon>
    </lineage>
</organism>
<comment type="caution">
    <text evidence="2">The sequence shown here is derived from an EMBL/GenBank/DDBJ whole genome shotgun (WGS) entry which is preliminary data.</text>
</comment>
<dbReference type="AlphaFoldDB" id="A0A5B7KHD5"/>
<evidence type="ECO:0000313" key="3">
    <source>
        <dbReference type="Proteomes" id="UP000324222"/>
    </source>
</evidence>
<dbReference type="Proteomes" id="UP000324222">
    <property type="component" value="Unassembled WGS sequence"/>
</dbReference>
<protein>
    <submittedName>
        <fullName evidence="2">Uncharacterized protein</fullName>
    </submittedName>
</protein>